<dbReference type="RefSeq" id="XP_012770637.1">
    <property type="nucleotide sequence ID" value="XM_012915183.1"/>
</dbReference>
<keyword evidence="2" id="KW-1133">Transmembrane helix</keyword>
<reference evidence="3" key="1">
    <citation type="journal article" date="2014" name="Nucleic Acids Res.">
        <title>The evolutionary dynamics of variant antigen genes in Babesia reveal a history of genomic innovation underlying host-parasite interaction.</title>
        <authorList>
            <person name="Jackson A.P."/>
            <person name="Otto T.D."/>
            <person name="Darby A."/>
            <person name="Ramaprasad A."/>
            <person name="Xia D."/>
            <person name="Echaide I.E."/>
            <person name="Farber M."/>
            <person name="Gahlot S."/>
            <person name="Gamble J."/>
            <person name="Gupta D."/>
            <person name="Gupta Y."/>
            <person name="Jackson L."/>
            <person name="Malandrin L."/>
            <person name="Malas T.B."/>
            <person name="Moussa E."/>
            <person name="Nair M."/>
            <person name="Reid AJ."/>
            <person name="Sanders M."/>
            <person name="Sharma J."/>
            <person name="Tracey A."/>
            <person name="Quail M.A."/>
            <person name="Weir W."/>
            <person name="Wastling J.M."/>
            <person name="Hall N."/>
            <person name="Willadsen P."/>
            <person name="Lingelbach K."/>
            <person name="Shiels B."/>
            <person name="Tait A."/>
            <person name="Berriman M."/>
            <person name="Allred D.R."/>
            <person name="Pain A."/>
        </authorList>
    </citation>
    <scope>NUCLEOTIDE SEQUENCE</scope>
    <source>
        <strain evidence="3">Bond</strain>
    </source>
</reference>
<dbReference type="PANTHER" id="PTHR18976:SF34">
    <property type="entry name" value="LIPID-BINDING PROTEIN"/>
    <property type="match status" value="1"/>
</dbReference>
<reference evidence="3" key="2">
    <citation type="submission" date="2014-06" db="EMBL/GenBank/DDBJ databases">
        <authorList>
            <person name="Aslett M."/>
            <person name="De Silva Nishadi"/>
        </authorList>
    </citation>
    <scope>NUCLEOTIDE SEQUENCE</scope>
    <source>
        <strain evidence="3">Bond</strain>
    </source>
</reference>
<sequence>MGFLSGVLGAVKNENEVTTYDQYISGEDNRLKKVLDTLNNNIGTGRAGLAESVAEVKGWLEGYEREVEEKTKAMTDKLGGLKDEKIDDHAKLINSNNALPEQLTVWDWVLGNITTDLQNIENENVSKLDKSLKQKVQNKMEPIKKSVQLLKNSAKHGKFVEQSAKVESEVKRQRDELVRIIEKESEKLGATLALNEHNVLTTINSAYSDLQKTLNEEFQKINNSVKRLRDIRYEQFKPLKKAVQMAKKNAKDYYEKFDQNFKAPFLAHFDRIKELLCYVSINDSNIRDHADKSWLRYEVDKITEQLKAVGRTFSGHVRHLQDRIKEAGQLYTQAHEKAATALKMVNDEDVDGTQHIKKIRDAASALHSKTDELKSSYRTARWGVMSAKKKAQATLKSLDELIQKDMTELKGKIDVAIKSYVTDVVNKVLTAASKADGYFWGPSGITPSVENLKDSLATDSPLLHQSLLQITTVKENGFAKALQNALYEFKQARGFGTLQQGPGDFRVTSAIAGDISSGVGTKAMNEYLQLTDKKFKHSVMTHYQGEVGGHNGEGSGKAKLESELANINVDDLKVTDAATYGTHRIDDEICGLHDAVTSALQTFTGALRNQLENTTDGVLDRLGELNGKIGQGASNGTECLGGLHKLLEKVHTDEFNDNVGDIQKAINAAISTVKMLETVPGEVETMKEQVVKFMADIKHQFYTLYGNINVIERDVEEASATLNNTILQLLQAAHDVEDTTGIAVKKVQVSLIDTVDQAFGDTTKYADALQQHILEATEKALKYVIFDIRSLFAEGHKADLAALKTLVDGQKEEIEKIINHDKANNIKGLLQKIYGGVYPNPPSPPKPDVNNLLHKLKSALPTSPPGKATPVDLKKFPEVAMAFNTYADDILMYIQGQVMTPGSPKQPTDQSTKVGDLKNALDFLLRFIANNDTIYHFDDYFVKLLDNLNSQLTSLSPSFSSPSPLLALLKAGLSAFTQQLGHAYVNRYSGRRMGELVEKKQSSTDQKATKKQLPDTSTDNYDLTPEGRNCAKVCLTIVEMLTKNFVELKDECQVYKSKQINTYDDNLFGECFTKRGFTVTSDKGRQHGELQDKSDMTGDAVYKKITAKVTGVQMLTFLKTWKEEQRRKHPHRHPNGNIHLFDVLDFLQGYVVTYYTVRHLEHIPSAKAPRNIYQMLQWLSGVRYYPSLIPLFLCFKDLFPRRKEDEGKDIKAISPASVKLSATTEITYAHLGRKVFVNVCLHAHDVLVAILGHGHAGGRYAVDFKTNEAKLLYPSKASDCFDMLVDIAYRVQHQLYFLFQQFYFESSYSSWRDCLYGRGVAGSSWKCNTKQCPNHDCNQTARQTANQMGNQTCDQHCDQYPMCDLKSPLQSFLEDGLQGFLPHQFTKPGCKLECTAANHKAIPCKTPMGFGDISNMASHTQKGTHLRDVLIDFCGNSTAPLTLMCAYFNCLLQRPPQNLGDMFAFYYNLMKEWSKNETHKRKAFDEAVRKANFENRGTTLELDDVFSAHSNISSNHAGRHLSSLVNCDGDSGSNCGRYLKPISTDVYTIYSSEYADKYVSWIVYLTETFYDLLKKLYDECNGNCGPKGSNCHNKCCVKGCPSLVKESKNVTHDEGCTSIVQCKHTLPTLCRYGFTFWYQTRINGEQGIEKKRTCKDLCNVLERVLIDKEADQAPLAKLIYVTIPNFLFEIRAPFIWLNVALWLLSLLYLLHIMVIRLDLLHIKSHLHSPSSHRIAAQSLLSAARVNKLNRVFYLQP</sequence>
<dbReference type="KEGG" id="bbig:BBBOND_0003500"/>
<organism evidence="3">
    <name type="scientific">Babesia bigemina</name>
    <dbReference type="NCBI Taxonomy" id="5866"/>
    <lineage>
        <taxon>Eukaryota</taxon>
        <taxon>Sar</taxon>
        <taxon>Alveolata</taxon>
        <taxon>Apicomplexa</taxon>
        <taxon>Aconoidasida</taxon>
        <taxon>Piroplasmida</taxon>
        <taxon>Babesiidae</taxon>
        <taxon>Babesia</taxon>
    </lineage>
</organism>
<dbReference type="VEuPathDB" id="PiroplasmaDB:BBBOND_0003500"/>
<dbReference type="GeneID" id="24561912"/>
<evidence type="ECO:0008006" key="4">
    <source>
        <dbReference type="Google" id="ProtNLM"/>
    </source>
</evidence>
<keyword evidence="2" id="KW-0812">Transmembrane</keyword>
<proteinExistence type="predicted"/>
<dbReference type="EMBL" id="LK055120">
    <property type="protein sequence ID" value="CDR71691.1"/>
    <property type="molecule type" value="Genomic_DNA"/>
</dbReference>
<protein>
    <recommendedName>
        <fullName evidence="4">C3H1-type domain-containing protein</fullName>
    </recommendedName>
</protein>
<accession>A0A061BLD8</accession>
<evidence type="ECO:0000313" key="3">
    <source>
        <dbReference type="EMBL" id="CDR71691.1"/>
    </source>
</evidence>
<gene>
    <name evidence="3" type="ORF">BBBOND_0003500</name>
</gene>
<evidence type="ECO:0000256" key="1">
    <source>
        <dbReference type="SAM" id="MobiDB-lite"/>
    </source>
</evidence>
<feature type="transmembrane region" description="Helical" evidence="2">
    <location>
        <begin position="1694"/>
        <end position="1715"/>
    </location>
</feature>
<feature type="region of interest" description="Disordered" evidence="1">
    <location>
        <begin position="997"/>
        <end position="1022"/>
    </location>
</feature>
<dbReference type="InterPro" id="IPR050163">
    <property type="entry name" value="Apolipoprotein_A1/A4/E"/>
</dbReference>
<keyword evidence="2" id="KW-0472">Membrane</keyword>
<evidence type="ECO:0000256" key="2">
    <source>
        <dbReference type="SAM" id="Phobius"/>
    </source>
</evidence>
<dbReference type="PANTHER" id="PTHR18976">
    <property type="entry name" value="APOLIPOPROTEIN"/>
    <property type="match status" value="1"/>
</dbReference>
<name>A0A061BLD8_BABBI</name>
<dbReference type="OrthoDB" id="10254720at2759"/>